<organism evidence="1 2">
    <name type="scientific">Ceratopteris richardii</name>
    <name type="common">Triangle waterfern</name>
    <dbReference type="NCBI Taxonomy" id="49495"/>
    <lineage>
        <taxon>Eukaryota</taxon>
        <taxon>Viridiplantae</taxon>
        <taxon>Streptophyta</taxon>
        <taxon>Embryophyta</taxon>
        <taxon>Tracheophyta</taxon>
        <taxon>Polypodiopsida</taxon>
        <taxon>Polypodiidae</taxon>
        <taxon>Polypodiales</taxon>
        <taxon>Pteridineae</taxon>
        <taxon>Pteridaceae</taxon>
        <taxon>Parkerioideae</taxon>
        <taxon>Ceratopteris</taxon>
    </lineage>
</organism>
<dbReference type="OrthoDB" id="1973713at2759"/>
<proteinExistence type="predicted"/>
<dbReference type="Proteomes" id="UP000825935">
    <property type="component" value="Chromosome 34"/>
</dbReference>
<dbReference type="EMBL" id="CM035439">
    <property type="protein sequence ID" value="KAH7283336.1"/>
    <property type="molecule type" value="Genomic_DNA"/>
</dbReference>
<protein>
    <submittedName>
        <fullName evidence="1">Uncharacterized protein</fullName>
    </submittedName>
</protein>
<keyword evidence="2" id="KW-1185">Reference proteome</keyword>
<evidence type="ECO:0000313" key="2">
    <source>
        <dbReference type="Proteomes" id="UP000825935"/>
    </source>
</evidence>
<gene>
    <name evidence="1" type="ORF">KP509_34G002000</name>
</gene>
<comment type="caution">
    <text evidence="1">The sequence shown here is derived from an EMBL/GenBank/DDBJ whole genome shotgun (WGS) entry which is preliminary data.</text>
</comment>
<reference evidence="1" key="1">
    <citation type="submission" date="2021-08" db="EMBL/GenBank/DDBJ databases">
        <title>WGS assembly of Ceratopteris richardii.</title>
        <authorList>
            <person name="Marchant D.B."/>
            <person name="Chen G."/>
            <person name="Jenkins J."/>
            <person name="Shu S."/>
            <person name="Leebens-Mack J."/>
            <person name="Grimwood J."/>
            <person name="Schmutz J."/>
            <person name="Soltis P."/>
            <person name="Soltis D."/>
            <person name="Chen Z.-H."/>
        </authorList>
    </citation>
    <scope>NUCLEOTIDE SEQUENCE</scope>
    <source>
        <strain evidence="1">Whitten #5841</strain>
        <tissue evidence="1">Leaf</tissue>
    </source>
</reference>
<evidence type="ECO:0000313" key="1">
    <source>
        <dbReference type="EMBL" id="KAH7283336.1"/>
    </source>
</evidence>
<name>A0A8T2QHW7_CERRI</name>
<dbReference type="AlphaFoldDB" id="A0A8T2QHW7"/>
<sequence>MLHGVKCLNYSSHMFFIATVIFPSSLVEEQPLHSLTGTFKALHADIGALVFPDVPPAKLIRERIFFYTHEYIVPSTDGEYGRLEIIKVDSLLSLEWPKPDFWSISSFKRKMVMDIHNSLKFTRVSRSIGLHWTLPIHCFVFIFQGIPFVETPTMFLCKDITYEAVEGLLGENWGYVEGLSKGDRYRCRIGDTGIGFRYLKHRTSLYIRFYYDRWMCKLGEWIPLQSSEGSLASFEINVKLPNNDMEVVLVNQHWNLANLREHLLIMGYDDLHDFKFRIRGNKIGKRLEDKIKVLADWSMDGTDISLS</sequence>
<accession>A0A8T2QHW7</accession>